<evidence type="ECO:0000256" key="11">
    <source>
        <dbReference type="RuleBase" id="RU004504"/>
    </source>
</evidence>
<dbReference type="Pfam" id="PF00266">
    <property type="entry name" value="Aminotran_5"/>
    <property type="match status" value="1"/>
</dbReference>
<dbReference type="EMBL" id="ML014195">
    <property type="protein sequence ID" value="RKP00862.1"/>
    <property type="molecule type" value="Genomic_DNA"/>
</dbReference>
<evidence type="ECO:0000256" key="1">
    <source>
        <dbReference type="ARBA" id="ARBA00001933"/>
    </source>
</evidence>
<dbReference type="AlphaFoldDB" id="A0A4P9X6R8"/>
<dbReference type="NCBIfam" id="NF003764">
    <property type="entry name" value="PRK05355.1"/>
    <property type="match status" value="1"/>
</dbReference>
<comment type="pathway">
    <text evidence="2 12">Amino-acid biosynthesis; L-serine biosynthesis; L-serine from 3-phospho-D-glycerate: step 2/3.</text>
</comment>
<keyword evidence="8 12" id="KW-0718">Serine biosynthesis</keyword>
<organism evidence="14 15">
    <name type="scientific">Caulochytrium protostelioides</name>
    <dbReference type="NCBI Taxonomy" id="1555241"/>
    <lineage>
        <taxon>Eukaryota</taxon>
        <taxon>Fungi</taxon>
        <taxon>Fungi incertae sedis</taxon>
        <taxon>Chytridiomycota</taxon>
        <taxon>Chytridiomycota incertae sedis</taxon>
        <taxon>Chytridiomycetes</taxon>
        <taxon>Caulochytriales</taxon>
        <taxon>Caulochytriaceae</taxon>
        <taxon>Caulochytrium</taxon>
    </lineage>
</organism>
<keyword evidence="6 12" id="KW-0808">Transferase</keyword>
<dbReference type="NCBIfam" id="TIGR01364">
    <property type="entry name" value="serC_1"/>
    <property type="match status" value="1"/>
</dbReference>
<dbReference type="PROSITE" id="PS00595">
    <property type="entry name" value="AA_TRANSFER_CLASS_5"/>
    <property type="match status" value="1"/>
</dbReference>
<evidence type="ECO:0000256" key="10">
    <source>
        <dbReference type="ARBA" id="ARBA00049007"/>
    </source>
</evidence>
<dbReference type="InterPro" id="IPR020578">
    <property type="entry name" value="Aminotrans_V_PyrdxlP_BS"/>
</dbReference>
<reference evidence="15" key="1">
    <citation type="journal article" date="2018" name="Nat. Microbiol.">
        <title>Leveraging single-cell genomics to expand the fungal tree of life.</title>
        <authorList>
            <person name="Ahrendt S.R."/>
            <person name="Quandt C.A."/>
            <person name="Ciobanu D."/>
            <person name="Clum A."/>
            <person name="Salamov A."/>
            <person name="Andreopoulos B."/>
            <person name="Cheng J.F."/>
            <person name="Woyke T."/>
            <person name="Pelin A."/>
            <person name="Henrissat B."/>
            <person name="Reynolds N.K."/>
            <person name="Benny G.L."/>
            <person name="Smith M.E."/>
            <person name="James T.Y."/>
            <person name="Grigoriev I.V."/>
        </authorList>
    </citation>
    <scope>NUCLEOTIDE SEQUENCE [LARGE SCALE GENOMIC DNA]</scope>
    <source>
        <strain evidence="15">ATCC 52028</strain>
    </source>
</reference>
<evidence type="ECO:0000256" key="2">
    <source>
        <dbReference type="ARBA" id="ARBA00005099"/>
    </source>
</evidence>
<evidence type="ECO:0000259" key="13">
    <source>
        <dbReference type="Pfam" id="PF00266"/>
    </source>
</evidence>
<comment type="catalytic activity">
    <reaction evidence="9">
        <text>4-(phosphooxy)-L-threonine + 2-oxoglutarate = (R)-3-hydroxy-2-oxo-4-phosphooxybutanoate + L-glutamate</text>
        <dbReference type="Rhea" id="RHEA:16573"/>
        <dbReference type="ChEBI" id="CHEBI:16810"/>
        <dbReference type="ChEBI" id="CHEBI:29985"/>
        <dbReference type="ChEBI" id="CHEBI:58452"/>
        <dbReference type="ChEBI" id="CHEBI:58538"/>
        <dbReference type="EC" id="2.6.1.52"/>
    </reaction>
</comment>
<comment type="catalytic activity">
    <reaction evidence="10 12">
        <text>O-phospho-L-serine + 2-oxoglutarate = 3-phosphooxypyruvate + L-glutamate</text>
        <dbReference type="Rhea" id="RHEA:14329"/>
        <dbReference type="ChEBI" id="CHEBI:16810"/>
        <dbReference type="ChEBI" id="CHEBI:18110"/>
        <dbReference type="ChEBI" id="CHEBI:29985"/>
        <dbReference type="ChEBI" id="CHEBI:57524"/>
        <dbReference type="EC" id="2.6.1.52"/>
    </reaction>
</comment>
<name>A0A4P9X6R8_9FUNG</name>
<evidence type="ECO:0000256" key="3">
    <source>
        <dbReference type="ARBA" id="ARBA00006904"/>
    </source>
</evidence>
<dbReference type="GO" id="GO:0004648">
    <property type="term" value="F:O-phospho-L-serine:2-oxoglutarate aminotransferase activity"/>
    <property type="evidence" value="ECO:0007669"/>
    <property type="project" value="UniProtKB-EC"/>
</dbReference>
<evidence type="ECO:0000256" key="7">
    <source>
        <dbReference type="ARBA" id="ARBA00022898"/>
    </source>
</evidence>
<evidence type="ECO:0000256" key="6">
    <source>
        <dbReference type="ARBA" id="ARBA00022679"/>
    </source>
</evidence>
<proteinExistence type="inferred from homology"/>
<dbReference type="InterPro" id="IPR022278">
    <property type="entry name" value="Pser_aminoTfrase"/>
</dbReference>
<dbReference type="Gene3D" id="3.40.640.10">
    <property type="entry name" value="Type I PLP-dependent aspartate aminotransferase-like (Major domain)"/>
    <property type="match status" value="1"/>
</dbReference>
<evidence type="ECO:0000256" key="4">
    <source>
        <dbReference type="ARBA" id="ARBA00022576"/>
    </source>
</evidence>
<accession>A0A4P9X6R8</accession>
<dbReference type="InterPro" id="IPR015421">
    <property type="entry name" value="PyrdxlP-dep_Trfase_major"/>
</dbReference>
<dbReference type="InterPro" id="IPR015424">
    <property type="entry name" value="PyrdxlP-dep_Trfase"/>
</dbReference>
<dbReference type="Gene3D" id="3.90.1150.10">
    <property type="entry name" value="Aspartate Aminotransferase, domain 1"/>
    <property type="match status" value="1"/>
</dbReference>
<dbReference type="OrthoDB" id="1703350at2759"/>
<dbReference type="FunFam" id="3.90.1150.10:FF:000006">
    <property type="entry name" value="Phosphoserine aminotransferase"/>
    <property type="match status" value="1"/>
</dbReference>
<comment type="cofactor">
    <cofactor evidence="1 11">
        <name>pyridoxal 5'-phosphate</name>
        <dbReference type="ChEBI" id="CHEBI:597326"/>
    </cofactor>
</comment>
<dbReference type="GO" id="GO:0006564">
    <property type="term" value="P:L-serine biosynthetic process"/>
    <property type="evidence" value="ECO:0007669"/>
    <property type="project" value="UniProtKB-KW"/>
</dbReference>
<dbReference type="FunFam" id="3.40.640.10:FF:000010">
    <property type="entry name" value="Phosphoserine aminotransferase"/>
    <property type="match status" value="1"/>
</dbReference>
<dbReference type="Proteomes" id="UP000274922">
    <property type="component" value="Unassembled WGS sequence"/>
</dbReference>
<evidence type="ECO:0000313" key="15">
    <source>
        <dbReference type="Proteomes" id="UP000274922"/>
    </source>
</evidence>
<dbReference type="PANTHER" id="PTHR43247">
    <property type="entry name" value="PHOSPHOSERINE AMINOTRANSFERASE"/>
    <property type="match status" value="1"/>
</dbReference>
<dbReference type="EC" id="2.6.1.52" evidence="12"/>
<evidence type="ECO:0000256" key="12">
    <source>
        <dbReference type="RuleBase" id="RU004505"/>
    </source>
</evidence>
<dbReference type="InterPro" id="IPR000192">
    <property type="entry name" value="Aminotrans_V_dom"/>
</dbReference>
<sequence length="393" mass="41463">MPAAGRRVWNFSAGPGVMPEAVLRHAQAEMLDAAGSGMSVMEMSHRSPAFDAIHTASIADLRTLLAIPDNYHVLYMQGGATAQFAAVYLNLVGQGDTTTPVDYVVTGVWSDKAAKEAQALGAHVRRVTDTSADRHTTLPDAAALALQLGAAGHGDRGGKPAYVYYCDNETVHGVEVSPATAVLDHVPKDVPVVCDMSSNFLTRPIDVARYGVIYGGAQKNIGPAGVTIVIVRDDLLQRRVPAIPAMLDWSLAAKNNSLYNTPPTWAIYISGLVFKHVLAAGGVTAMEAQCAAKAARVYAAIDGSGGFYRGPVHHAARSRVNIPCRIVVDGAPAEALETQFLADAADAGLVELSGHRSVGGLRFSLYNAMPMAGVEALIAFMAQFQQKHGPPRA</sequence>
<evidence type="ECO:0000256" key="9">
    <source>
        <dbReference type="ARBA" id="ARBA00047630"/>
    </source>
</evidence>
<keyword evidence="7" id="KW-0663">Pyridoxal phosphate</keyword>
<protein>
    <recommendedName>
        <fullName evidence="12">Phosphoserine aminotransferase</fullName>
        <ecNumber evidence="12">2.6.1.52</ecNumber>
    </recommendedName>
</protein>
<feature type="domain" description="Aminotransferase class V" evidence="13">
    <location>
        <begin position="8"/>
        <end position="377"/>
    </location>
</feature>
<dbReference type="GO" id="GO:0030170">
    <property type="term" value="F:pyridoxal phosphate binding"/>
    <property type="evidence" value="ECO:0007669"/>
    <property type="project" value="TreeGrafter"/>
</dbReference>
<dbReference type="InterPro" id="IPR015422">
    <property type="entry name" value="PyrdxlP-dep_Trfase_small"/>
</dbReference>
<dbReference type="PIRSF" id="PIRSF000525">
    <property type="entry name" value="SerC"/>
    <property type="match status" value="1"/>
</dbReference>
<dbReference type="GO" id="GO:0005737">
    <property type="term" value="C:cytoplasm"/>
    <property type="evidence" value="ECO:0007669"/>
    <property type="project" value="TreeGrafter"/>
</dbReference>
<dbReference type="STRING" id="1555241.A0A4P9X6R8"/>
<gene>
    <name evidence="14" type="ORF">CXG81DRAFT_12731</name>
</gene>
<evidence type="ECO:0000256" key="8">
    <source>
        <dbReference type="ARBA" id="ARBA00023299"/>
    </source>
</evidence>
<keyword evidence="15" id="KW-1185">Reference proteome</keyword>
<keyword evidence="5 12" id="KW-0028">Amino-acid biosynthesis</keyword>
<dbReference type="HAMAP" id="MF_00160">
    <property type="entry name" value="SerC_aminotrans_5"/>
    <property type="match status" value="1"/>
</dbReference>
<dbReference type="SUPFAM" id="SSF53383">
    <property type="entry name" value="PLP-dependent transferases"/>
    <property type="match status" value="1"/>
</dbReference>
<evidence type="ECO:0000256" key="5">
    <source>
        <dbReference type="ARBA" id="ARBA00022605"/>
    </source>
</evidence>
<evidence type="ECO:0000313" key="14">
    <source>
        <dbReference type="EMBL" id="RKP00862.1"/>
    </source>
</evidence>
<dbReference type="UniPathway" id="UPA00135">
    <property type="reaction ID" value="UER00197"/>
</dbReference>
<comment type="similarity">
    <text evidence="3">Belongs to the class-V pyridoxal-phosphate-dependent aminotransferase family. SerC subfamily.</text>
</comment>
<dbReference type="PANTHER" id="PTHR43247:SF1">
    <property type="entry name" value="PHOSPHOSERINE AMINOTRANSFERASE"/>
    <property type="match status" value="1"/>
</dbReference>
<keyword evidence="4 12" id="KW-0032">Aminotransferase</keyword>